<feature type="transmembrane region" description="Helical" evidence="1">
    <location>
        <begin position="40"/>
        <end position="60"/>
    </location>
</feature>
<protein>
    <submittedName>
        <fullName evidence="3">Forkhead-associated protein</fullName>
    </submittedName>
</protein>
<evidence type="ECO:0000259" key="2">
    <source>
        <dbReference type="Pfam" id="PF16697"/>
    </source>
</evidence>
<dbReference type="HOGENOM" id="CLU_939784_0_0_12"/>
<evidence type="ECO:0000256" key="1">
    <source>
        <dbReference type="SAM" id="Phobius"/>
    </source>
</evidence>
<dbReference type="InterPro" id="IPR008984">
    <property type="entry name" value="SMAD_FHA_dom_sf"/>
</dbReference>
<name>G0GA31_WINT7</name>
<keyword evidence="1" id="KW-0812">Transmembrane</keyword>
<feature type="transmembrane region" description="Helical" evidence="1">
    <location>
        <begin position="72"/>
        <end position="94"/>
    </location>
</feature>
<dbReference type="Pfam" id="PF16697">
    <property type="entry name" value="Yop-YscD_cpl"/>
    <property type="match status" value="1"/>
</dbReference>
<feature type="transmembrane region" description="Helical" evidence="1">
    <location>
        <begin position="114"/>
        <end position="133"/>
    </location>
</feature>
<keyword evidence="1" id="KW-0472">Membrane</keyword>
<sequence>MSLMMKRLVMMLLGVAGGVVVWPLLLLVESLQTTFSSYLVFSLLEGMLFGLVFGAVFGSFEGIVVSSRRKGLLGLLWGAIFGLSSGALGILLGQQVLFVVAEGVLSGWERGREAGLMFASGLGWGFIGLLVALTEGFRSRSLRKLGVGIAGGLAGGLVGGIALQAFKLSFPGSPWALLGGLVLFGLLLSFFYAFFENRFSWGALKVLTGPLKNKEYHLVKAKMSLGSDPKCDIVLRGYGEVRPVHAWIMMRKGKVVIRREGDASLRVNDRTVEEAQLRREDVIAFGKAKLIYGIFV</sequence>
<dbReference type="AlphaFoldDB" id="G0GA31"/>
<reference evidence="3 4" key="1">
    <citation type="submission" date="2011-06" db="EMBL/GenBank/DDBJ databases">
        <title>The complete genome of Spirochaeta thermophila DSM 6578.</title>
        <authorList>
            <consortium name="US DOE Joint Genome Institute (JGI-PGF)"/>
            <person name="Lucas S."/>
            <person name="Lapidus A."/>
            <person name="Bruce D."/>
            <person name="Goodwin L."/>
            <person name="Pitluck S."/>
            <person name="Peters L."/>
            <person name="Kyrpides N."/>
            <person name="Mavromatis K."/>
            <person name="Ivanova N."/>
            <person name="Mikailova N."/>
            <person name="Pagani I."/>
            <person name="Chertkov O."/>
            <person name="Detter J.C."/>
            <person name="Tapia R."/>
            <person name="Han C."/>
            <person name="Land M."/>
            <person name="Hauser L."/>
            <person name="Markowitz V."/>
            <person name="Cheng J.-F."/>
            <person name="Hugenholtz P."/>
            <person name="Woyke T."/>
            <person name="Wu D."/>
            <person name="Spring S."/>
            <person name="Merkhoffer B."/>
            <person name="Schneider S."/>
            <person name="Klenk H.-P."/>
            <person name="Eisen J.A."/>
        </authorList>
    </citation>
    <scope>NUCLEOTIDE SEQUENCE [LARGE SCALE GENOMIC DNA]</scope>
    <source>
        <strain evidence="4">ATCC 700085 / DSM 6578 / Z-1203</strain>
    </source>
</reference>
<dbReference type="InterPro" id="IPR032030">
    <property type="entry name" value="YscD_cytoplasmic_dom"/>
</dbReference>
<dbReference type="EMBL" id="CP002903">
    <property type="protein sequence ID" value="AEJ61719.1"/>
    <property type="molecule type" value="Genomic_DNA"/>
</dbReference>
<dbReference type="Gene3D" id="2.60.200.20">
    <property type="match status" value="1"/>
</dbReference>
<feature type="transmembrane region" description="Helical" evidence="1">
    <location>
        <begin position="175"/>
        <end position="195"/>
    </location>
</feature>
<dbReference type="SUPFAM" id="SSF49879">
    <property type="entry name" value="SMAD/FHA domain"/>
    <property type="match status" value="1"/>
</dbReference>
<keyword evidence="1" id="KW-1133">Transmembrane helix</keyword>
<dbReference type="KEGG" id="stq:Spith_1455"/>
<dbReference type="STRING" id="869211.Spith_1455"/>
<dbReference type="CDD" id="cd00060">
    <property type="entry name" value="FHA"/>
    <property type="match status" value="1"/>
</dbReference>
<evidence type="ECO:0000313" key="3">
    <source>
        <dbReference type="EMBL" id="AEJ61719.1"/>
    </source>
</evidence>
<gene>
    <name evidence="3" type="ordered locus">Spith_1455</name>
</gene>
<organism evidence="3 4">
    <name type="scientific">Winmispira thermophila (strain ATCC 700085 / DSM 6578 / Z-1203)</name>
    <name type="common">Spirochaeta thermophila</name>
    <dbReference type="NCBI Taxonomy" id="869211"/>
    <lineage>
        <taxon>Bacteria</taxon>
        <taxon>Pseudomonadati</taxon>
        <taxon>Spirochaetota</taxon>
        <taxon>Spirochaetia</taxon>
        <taxon>Winmispirales</taxon>
        <taxon>Winmispiraceae</taxon>
        <taxon>Winmispira</taxon>
    </lineage>
</organism>
<accession>G0GA31</accession>
<feature type="domain" description="YscD cytoplasmic" evidence="2">
    <location>
        <begin position="205"/>
        <end position="290"/>
    </location>
</feature>
<dbReference type="OrthoDB" id="9815482at2"/>
<keyword evidence="4" id="KW-1185">Reference proteome</keyword>
<dbReference type="Proteomes" id="UP000007254">
    <property type="component" value="Chromosome"/>
</dbReference>
<proteinExistence type="predicted"/>
<feature type="transmembrane region" description="Helical" evidence="1">
    <location>
        <begin position="145"/>
        <end position="163"/>
    </location>
</feature>
<evidence type="ECO:0000313" key="4">
    <source>
        <dbReference type="Proteomes" id="UP000007254"/>
    </source>
</evidence>
<dbReference type="RefSeq" id="WP_014625052.1">
    <property type="nucleotide sequence ID" value="NC_017583.1"/>
</dbReference>